<protein>
    <submittedName>
        <fullName evidence="2">DNA-deoxyinosine glycosylase</fullName>
        <ecNumber evidence="2">3.2.2.15</ecNumber>
    </submittedName>
</protein>
<dbReference type="EC" id="3.2.2.15" evidence="2"/>
<dbReference type="Gene3D" id="3.40.470.10">
    <property type="entry name" value="Uracil-DNA glycosylase-like domain"/>
    <property type="match status" value="1"/>
</dbReference>
<keyword evidence="2" id="KW-0378">Hydrolase</keyword>
<keyword evidence="3" id="KW-1185">Reference proteome</keyword>
<evidence type="ECO:0000259" key="1">
    <source>
        <dbReference type="SMART" id="SM00986"/>
    </source>
</evidence>
<sequence length="180" mass="19937">MAAVIGFPPIATERASVLILGSMPGIASLAAGEYYAHPRNQFWPIICALLQIDRLSSYDDRRNALNIYGIAVWDVIQACTRDGSLDSAIDKNSVVPNDFHSFFDQHQSIRRVFFNGATAEKLFHRHYPTNSLDGRGDVRFYTRLPSTSPAHAALSLEQKLAAWKAVTNATGVNPKLSKFE</sequence>
<dbReference type="CDD" id="cd10032">
    <property type="entry name" value="UDG-F6_HDG"/>
    <property type="match status" value="1"/>
</dbReference>
<dbReference type="Proteomes" id="UP001524569">
    <property type="component" value="Unassembled WGS sequence"/>
</dbReference>
<gene>
    <name evidence="2" type="ORF">NP603_13150</name>
</gene>
<dbReference type="Pfam" id="PF03167">
    <property type="entry name" value="UDG"/>
    <property type="match status" value="1"/>
</dbReference>
<organism evidence="2 3">
    <name type="scientific">Methylomonas aurea</name>
    <dbReference type="NCBI Taxonomy" id="2952224"/>
    <lineage>
        <taxon>Bacteria</taxon>
        <taxon>Pseudomonadati</taxon>
        <taxon>Pseudomonadota</taxon>
        <taxon>Gammaproteobacteria</taxon>
        <taxon>Methylococcales</taxon>
        <taxon>Methylococcaceae</taxon>
        <taxon>Methylomonas</taxon>
    </lineage>
</organism>
<dbReference type="NCBIfam" id="TIGR04274">
    <property type="entry name" value="hypoxanDNAglyco"/>
    <property type="match status" value="1"/>
</dbReference>
<proteinExistence type="predicted"/>
<dbReference type="InterPro" id="IPR036895">
    <property type="entry name" value="Uracil-DNA_glycosylase-like_sf"/>
</dbReference>
<keyword evidence="2" id="KW-0326">Glycosidase</keyword>
<feature type="domain" description="Uracil-DNA glycosylase-like" evidence="1">
    <location>
        <begin position="8"/>
        <end position="167"/>
    </location>
</feature>
<comment type="caution">
    <text evidence="2">The sequence shown here is derived from an EMBL/GenBank/DDBJ whole genome shotgun (WGS) entry which is preliminary data.</text>
</comment>
<reference evidence="2 3" key="1">
    <citation type="submission" date="2022-07" db="EMBL/GenBank/DDBJ databases">
        <title>Methylomonas rivi sp. nov., Methylomonas rosea sp. nov., Methylomonas aureus sp. nov. and Methylomonas subterranea sp. nov., four novel methanotrophs isolated from a freshwater creek and the deep terrestrial subsurface.</title>
        <authorList>
            <person name="Abin C."/>
            <person name="Sankaranarayanan K."/>
            <person name="Garner C."/>
            <person name="Sindelar R."/>
            <person name="Kotary K."/>
            <person name="Garner R."/>
            <person name="Barclay S."/>
            <person name="Lawson P."/>
            <person name="Krumholz L."/>
        </authorList>
    </citation>
    <scope>NUCLEOTIDE SEQUENCE [LARGE SCALE GENOMIC DNA]</scope>
    <source>
        <strain evidence="2 3">SURF-1</strain>
    </source>
</reference>
<dbReference type="InterPro" id="IPR026353">
    <property type="entry name" value="Hypoxan-DNA_Glyclase"/>
</dbReference>
<dbReference type="SUPFAM" id="SSF52141">
    <property type="entry name" value="Uracil-DNA glycosylase-like"/>
    <property type="match status" value="1"/>
</dbReference>
<accession>A0ABT1UKV7</accession>
<dbReference type="EMBL" id="JANIBM010000015">
    <property type="protein sequence ID" value="MCQ8182061.1"/>
    <property type="molecule type" value="Genomic_DNA"/>
</dbReference>
<dbReference type="RefSeq" id="WP_256611341.1">
    <property type="nucleotide sequence ID" value="NZ_JANIBM010000015.1"/>
</dbReference>
<name>A0ABT1UKV7_9GAMM</name>
<dbReference type="SMART" id="SM00987">
    <property type="entry name" value="UreE_C"/>
    <property type="match status" value="1"/>
</dbReference>
<dbReference type="InterPro" id="IPR005122">
    <property type="entry name" value="Uracil-DNA_glycosylase-like"/>
</dbReference>
<dbReference type="SMART" id="SM00986">
    <property type="entry name" value="UDG"/>
    <property type="match status" value="1"/>
</dbReference>
<evidence type="ECO:0000313" key="2">
    <source>
        <dbReference type="EMBL" id="MCQ8182061.1"/>
    </source>
</evidence>
<dbReference type="GO" id="GO:0033958">
    <property type="term" value="F:DNA-deoxyinosine glycosylase activity"/>
    <property type="evidence" value="ECO:0007669"/>
    <property type="project" value="UniProtKB-EC"/>
</dbReference>
<evidence type="ECO:0000313" key="3">
    <source>
        <dbReference type="Proteomes" id="UP001524569"/>
    </source>
</evidence>